<evidence type="ECO:0000313" key="2">
    <source>
        <dbReference type="EMBL" id="KAJ7380727.1"/>
    </source>
</evidence>
<dbReference type="Gene3D" id="3.40.1090.10">
    <property type="entry name" value="Cytosolic phospholipase A2 catalytic domain"/>
    <property type="match status" value="1"/>
</dbReference>
<proteinExistence type="predicted"/>
<keyword evidence="1" id="KW-1133">Transmembrane helix</keyword>
<feature type="transmembrane region" description="Helical" evidence="1">
    <location>
        <begin position="179"/>
        <end position="196"/>
    </location>
</feature>
<comment type="caution">
    <text evidence="2">The sequence shown here is derived from an EMBL/GenBank/DDBJ whole genome shotgun (WGS) entry which is preliminary data.</text>
</comment>
<sequence length="326" mass="37052">MAKTGLAFSGGGIRSAAFCSGVLRRLLQRNTKIDYLSCVSGGGYTGTAYLDWKYRHGKKDDPKWHQEFFDYMRERAGLMCNWQKPLQGMRDTLVLLSLMLLVSVIMPIIVWGSYIVPLAFAIDFIFGNLLRAEDTTCEDASSATTGSPITDSLVVNATAAESRRVRCKIVAGTKAYERLVLFSTLAVFFVGFYLLAKRLRNGFNAKFYIISVVCGLLLAFTFIPYFIHFVLNATPIWARLLIIIFSIFVWFFFPVLRGKSSFVLVVYIYAYCVYWKVFGFQYGATIFGVEYSHHLFYRLLFASGIILWFVPGLGAVQQRLVYVFNR</sequence>
<dbReference type="AlphaFoldDB" id="A0A9X0CYM0"/>
<dbReference type="EMBL" id="MU826352">
    <property type="protein sequence ID" value="KAJ7380727.1"/>
    <property type="molecule type" value="Genomic_DNA"/>
</dbReference>
<dbReference type="SUPFAM" id="SSF52151">
    <property type="entry name" value="FabD/lysophospholipase-like"/>
    <property type="match status" value="1"/>
</dbReference>
<protein>
    <recommendedName>
        <fullName evidence="4">PNPLA domain-containing protein</fullName>
    </recommendedName>
</protein>
<feature type="transmembrane region" description="Helical" evidence="1">
    <location>
        <begin position="295"/>
        <end position="316"/>
    </location>
</feature>
<feature type="transmembrane region" description="Helical" evidence="1">
    <location>
        <begin position="236"/>
        <end position="255"/>
    </location>
</feature>
<evidence type="ECO:0000256" key="1">
    <source>
        <dbReference type="SAM" id="Phobius"/>
    </source>
</evidence>
<evidence type="ECO:0000313" key="3">
    <source>
        <dbReference type="Proteomes" id="UP001163046"/>
    </source>
</evidence>
<feature type="transmembrane region" description="Helical" evidence="1">
    <location>
        <begin position="262"/>
        <end position="283"/>
    </location>
</feature>
<name>A0A9X0CYM0_9CNID</name>
<keyword evidence="1" id="KW-0812">Transmembrane</keyword>
<reference evidence="2" key="1">
    <citation type="submission" date="2023-01" db="EMBL/GenBank/DDBJ databases">
        <title>Genome assembly of the deep-sea coral Lophelia pertusa.</title>
        <authorList>
            <person name="Herrera S."/>
            <person name="Cordes E."/>
        </authorList>
    </citation>
    <scope>NUCLEOTIDE SEQUENCE</scope>
    <source>
        <strain evidence="2">USNM1676648</strain>
        <tissue evidence="2">Polyp</tissue>
    </source>
</reference>
<keyword evidence="3" id="KW-1185">Reference proteome</keyword>
<gene>
    <name evidence="2" type="ORF">OS493_007100</name>
</gene>
<feature type="transmembrane region" description="Helical" evidence="1">
    <location>
        <begin position="208"/>
        <end position="230"/>
    </location>
</feature>
<dbReference type="InterPro" id="IPR016035">
    <property type="entry name" value="Acyl_Trfase/lysoPLipase"/>
</dbReference>
<dbReference type="OrthoDB" id="5972340at2759"/>
<accession>A0A9X0CYM0</accession>
<keyword evidence="1" id="KW-0472">Membrane</keyword>
<evidence type="ECO:0008006" key="4">
    <source>
        <dbReference type="Google" id="ProtNLM"/>
    </source>
</evidence>
<dbReference type="Proteomes" id="UP001163046">
    <property type="component" value="Unassembled WGS sequence"/>
</dbReference>
<organism evidence="2 3">
    <name type="scientific">Desmophyllum pertusum</name>
    <dbReference type="NCBI Taxonomy" id="174260"/>
    <lineage>
        <taxon>Eukaryota</taxon>
        <taxon>Metazoa</taxon>
        <taxon>Cnidaria</taxon>
        <taxon>Anthozoa</taxon>
        <taxon>Hexacorallia</taxon>
        <taxon>Scleractinia</taxon>
        <taxon>Caryophylliina</taxon>
        <taxon>Caryophylliidae</taxon>
        <taxon>Desmophyllum</taxon>
    </lineage>
</organism>
<feature type="transmembrane region" description="Helical" evidence="1">
    <location>
        <begin position="93"/>
        <end position="116"/>
    </location>
</feature>